<keyword evidence="4 7" id="KW-0068">Autocatalytic cleavage</keyword>
<evidence type="ECO:0000313" key="9">
    <source>
        <dbReference type="EMBL" id="MEK8049170.1"/>
    </source>
</evidence>
<dbReference type="Gene3D" id="2.10.109.10">
    <property type="entry name" value="Umud Fragment, subunit A"/>
    <property type="match status" value="1"/>
</dbReference>
<dbReference type="Gene3D" id="1.10.10.10">
    <property type="entry name" value="Winged helix-like DNA-binding domain superfamily/Winged helix DNA-binding domain"/>
    <property type="match status" value="1"/>
</dbReference>
<evidence type="ECO:0000256" key="2">
    <source>
        <dbReference type="ARBA" id="ARBA00022763"/>
    </source>
</evidence>
<dbReference type="InterPro" id="IPR006197">
    <property type="entry name" value="Peptidase_S24_LexA"/>
</dbReference>
<dbReference type="PRINTS" id="PR00726">
    <property type="entry name" value="LEXASERPTASE"/>
</dbReference>
<evidence type="ECO:0000256" key="4">
    <source>
        <dbReference type="ARBA" id="ARBA00022813"/>
    </source>
</evidence>
<evidence type="ECO:0000256" key="3">
    <source>
        <dbReference type="ARBA" id="ARBA00022801"/>
    </source>
</evidence>
<accession>A0ABU9CFT9</accession>
<evidence type="ECO:0000259" key="8">
    <source>
        <dbReference type="Pfam" id="PF00717"/>
    </source>
</evidence>
<evidence type="ECO:0000256" key="1">
    <source>
        <dbReference type="ARBA" id="ARBA00007484"/>
    </source>
</evidence>
<gene>
    <name evidence="9" type="ORF">AACH10_02860</name>
</gene>
<reference evidence="9 10" key="1">
    <citation type="submission" date="2024-04" db="EMBL/GenBank/DDBJ databases">
        <title>Novel species of the genus Ideonella isolated from streams.</title>
        <authorList>
            <person name="Lu H."/>
        </authorList>
    </citation>
    <scope>NUCLEOTIDE SEQUENCE [LARGE SCALE GENOMIC DNA]</scope>
    <source>
        <strain evidence="9 10">DXS22W</strain>
    </source>
</reference>
<keyword evidence="2" id="KW-0227">DNA damage</keyword>
<evidence type="ECO:0000313" key="10">
    <source>
        <dbReference type="Proteomes" id="UP001365405"/>
    </source>
</evidence>
<keyword evidence="10" id="KW-1185">Reference proteome</keyword>
<dbReference type="InterPro" id="IPR050077">
    <property type="entry name" value="LexA_repressor"/>
</dbReference>
<keyword evidence="3 7" id="KW-0378">Hydrolase</keyword>
<dbReference type="EMBL" id="JBBUTH010000001">
    <property type="protein sequence ID" value="MEK8049170.1"/>
    <property type="molecule type" value="Genomic_DNA"/>
</dbReference>
<comment type="caution">
    <text evidence="9">The sequence shown here is derived from an EMBL/GenBank/DDBJ whole genome shotgun (WGS) entry which is preliminary data.</text>
</comment>
<dbReference type="InterPro" id="IPR015927">
    <property type="entry name" value="Peptidase_S24_S26A/B/C"/>
</dbReference>
<dbReference type="SUPFAM" id="SSF51306">
    <property type="entry name" value="LexA/Signal peptidase"/>
    <property type="match status" value="1"/>
</dbReference>
<dbReference type="InterPro" id="IPR036286">
    <property type="entry name" value="LexA/Signal_pep-like_sf"/>
</dbReference>
<name>A0ABU9CFT9_9BURK</name>
<dbReference type="Proteomes" id="UP001365405">
    <property type="component" value="Unassembled WGS sequence"/>
</dbReference>
<organism evidence="9 10">
    <name type="scientific">Pseudaquabacterium inlustre</name>
    <dbReference type="NCBI Taxonomy" id="2984192"/>
    <lineage>
        <taxon>Bacteria</taxon>
        <taxon>Pseudomonadati</taxon>
        <taxon>Pseudomonadota</taxon>
        <taxon>Betaproteobacteria</taxon>
        <taxon>Burkholderiales</taxon>
        <taxon>Sphaerotilaceae</taxon>
        <taxon>Pseudaquabacterium</taxon>
    </lineage>
</organism>
<proteinExistence type="inferred from homology"/>
<evidence type="ECO:0000256" key="7">
    <source>
        <dbReference type="RuleBase" id="RU003991"/>
    </source>
</evidence>
<protein>
    <submittedName>
        <fullName evidence="9">S24 family peptidase</fullName>
    </submittedName>
</protein>
<dbReference type="InterPro" id="IPR039418">
    <property type="entry name" value="LexA-like"/>
</dbReference>
<keyword evidence="5" id="KW-0234">DNA repair</keyword>
<evidence type="ECO:0000256" key="5">
    <source>
        <dbReference type="ARBA" id="ARBA00023204"/>
    </source>
</evidence>
<sequence length="205" mass="22470">MHAFAAAPATSANDQRYLATLRTHWKANKSFPSLAKLADLLGMSSTGSVFEMVARLEEVGYLTRKDGRVAPGKRFFAYPVLGTVRAGVPQAASDDEFEFLSVEELLIREPNKTAMCHVRGDSMKDAGLLDGDVVIVETHSIVEPGDIVVAAVDGQLTVKYLRKTRDGAYYLDPANTAYEPIHPRTSLDIVGLVTGSFRTLKKQRR</sequence>
<evidence type="ECO:0000256" key="6">
    <source>
        <dbReference type="ARBA" id="ARBA00023236"/>
    </source>
</evidence>
<dbReference type="CDD" id="cd06529">
    <property type="entry name" value="S24_LexA-like"/>
    <property type="match status" value="1"/>
</dbReference>
<dbReference type="InterPro" id="IPR036390">
    <property type="entry name" value="WH_DNA-bd_sf"/>
</dbReference>
<dbReference type="Pfam" id="PF00717">
    <property type="entry name" value="Peptidase_S24"/>
    <property type="match status" value="1"/>
</dbReference>
<comment type="similarity">
    <text evidence="1 7">Belongs to the peptidase S24 family.</text>
</comment>
<dbReference type="InterPro" id="IPR036388">
    <property type="entry name" value="WH-like_DNA-bd_sf"/>
</dbReference>
<dbReference type="PANTHER" id="PTHR33516">
    <property type="entry name" value="LEXA REPRESSOR"/>
    <property type="match status" value="1"/>
</dbReference>
<dbReference type="SUPFAM" id="SSF46785">
    <property type="entry name" value="Winged helix' DNA-binding domain"/>
    <property type="match status" value="1"/>
</dbReference>
<dbReference type="RefSeq" id="WP_341408841.1">
    <property type="nucleotide sequence ID" value="NZ_JBBUTH010000001.1"/>
</dbReference>
<dbReference type="PANTHER" id="PTHR33516:SF2">
    <property type="entry name" value="LEXA REPRESSOR-RELATED"/>
    <property type="match status" value="1"/>
</dbReference>
<keyword evidence="6" id="KW-0742">SOS response</keyword>
<feature type="domain" description="Peptidase S24/S26A/S26B/S26C" evidence="8">
    <location>
        <begin position="79"/>
        <end position="193"/>
    </location>
</feature>